<comment type="subcellular location">
    <subcellularLocation>
        <location evidence="1">Nucleus</location>
    </subcellularLocation>
</comment>
<dbReference type="InterPro" id="IPR017930">
    <property type="entry name" value="Myb_dom"/>
</dbReference>
<dbReference type="Gene3D" id="1.10.10.60">
    <property type="entry name" value="Homeodomain-like"/>
    <property type="match status" value="2"/>
</dbReference>
<dbReference type="InterPro" id="IPR050560">
    <property type="entry name" value="MYB_TF"/>
</dbReference>
<dbReference type="GO" id="GO:0000981">
    <property type="term" value="F:DNA-binding transcription factor activity, RNA polymerase II-specific"/>
    <property type="evidence" value="ECO:0007669"/>
    <property type="project" value="TreeGrafter"/>
</dbReference>
<evidence type="ECO:0000256" key="5">
    <source>
        <dbReference type="ARBA" id="ARBA00023163"/>
    </source>
</evidence>
<dbReference type="EMBL" id="RXIC02000020">
    <property type="protein sequence ID" value="KAB1224278.1"/>
    <property type="molecule type" value="Genomic_DNA"/>
</dbReference>
<keyword evidence="6" id="KW-0539">Nucleus</keyword>
<feature type="domain" description="Myb-like" evidence="8">
    <location>
        <begin position="148"/>
        <end position="189"/>
    </location>
</feature>
<feature type="region of interest" description="Disordered" evidence="7">
    <location>
        <begin position="1"/>
        <end position="54"/>
    </location>
</feature>
<proteinExistence type="predicted"/>
<dbReference type="AlphaFoldDB" id="A0A6A1WKN0"/>
<dbReference type="FunFam" id="1.10.10.60:FF:000060">
    <property type="entry name" value="MYB transcription factor"/>
    <property type="match status" value="1"/>
</dbReference>
<evidence type="ECO:0000313" key="11">
    <source>
        <dbReference type="Proteomes" id="UP000516437"/>
    </source>
</evidence>
<keyword evidence="5" id="KW-0804">Transcription</keyword>
<keyword evidence="4" id="KW-0238">DNA-binding</keyword>
<name>A0A6A1WKN0_9ROSI</name>
<dbReference type="InterPro" id="IPR009057">
    <property type="entry name" value="Homeodomain-like_sf"/>
</dbReference>
<keyword evidence="2" id="KW-0677">Repeat</keyword>
<feature type="compositionally biased region" description="Basic and acidic residues" evidence="7">
    <location>
        <begin position="12"/>
        <end position="24"/>
    </location>
</feature>
<evidence type="ECO:0000256" key="7">
    <source>
        <dbReference type="SAM" id="MobiDB-lite"/>
    </source>
</evidence>
<sequence length="440" mass="47864">MEVEDTTVVDGGKNDGAEAVERGGEGGSGDEVVVVAGDGGGSSGRGGRDRVKGPWSPEEDAILSRLVSKFGARNWSLIARGIAGRSGKSCRLRWCNQLDPAVKRKPFTDTIFDMFAVGNLMISTEVDPKFAICLAIWKKKVDKIKVVSDEEDRIIVAAHAIHGNKWAAIARLLPGRTDNAIKNHWNSTLRRRCMEPDKIKIECGSMIEDVSLDKTKASSEETLSCGDVNSFKSFEGKEISSVENMDDQNELKAPIEGRFTREAKDQPTLFRPVARVSAFNVYNSSDSLDPASSFSRTVVPMQGPLIQASKPDADFCKLFEGVNNERLVPHNCGYGCCETQSDSNPQSSLLGPEFVEFAESASFPSFELAAIATDISNLAWLKSGLDHSSVRAVGNAAGRTMTHGSQVPIGRVEESRVNNSFCFDDANNRLMDMKKNVLST</sequence>
<dbReference type="SUPFAM" id="SSF46689">
    <property type="entry name" value="Homeodomain-like"/>
    <property type="match status" value="1"/>
</dbReference>
<dbReference type="CDD" id="cd00167">
    <property type="entry name" value="SANT"/>
    <property type="match status" value="2"/>
</dbReference>
<dbReference type="PROSITE" id="PS51294">
    <property type="entry name" value="HTH_MYB"/>
    <property type="match status" value="2"/>
</dbReference>
<evidence type="ECO:0000256" key="4">
    <source>
        <dbReference type="ARBA" id="ARBA00023125"/>
    </source>
</evidence>
<gene>
    <name evidence="10" type="ORF">CJ030_MR2G000910</name>
</gene>
<evidence type="ECO:0000256" key="3">
    <source>
        <dbReference type="ARBA" id="ARBA00023015"/>
    </source>
</evidence>
<feature type="domain" description="HTH myb-type" evidence="9">
    <location>
        <begin position="148"/>
        <end position="193"/>
    </location>
</feature>
<comment type="caution">
    <text evidence="10">The sequence shown here is derived from an EMBL/GenBank/DDBJ whole genome shotgun (WGS) entry which is preliminary data.</text>
</comment>
<dbReference type="Pfam" id="PF00249">
    <property type="entry name" value="Myb_DNA-binding"/>
    <property type="match status" value="2"/>
</dbReference>
<dbReference type="InterPro" id="IPR001005">
    <property type="entry name" value="SANT/Myb"/>
</dbReference>
<keyword evidence="11" id="KW-1185">Reference proteome</keyword>
<dbReference type="SMART" id="SM00717">
    <property type="entry name" value="SANT"/>
    <property type="match status" value="2"/>
</dbReference>
<dbReference type="PANTHER" id="PTHR45614">
    <property type="entry name" value="MYB PROTEIN-RELATED"/>
    <property type="match status" value="1"/>
</dbReference>
<dbReference type="PANTHER" id="PTHR45614:SF300">
    <property type="entry name" value="MYB TRANSCRIPTION FACTOR"/>
    <property type="match status" value="1"/>
</dbReference>
<accession>A0A6A1WKN0</accession>
<organism evidence="10 11">
    <name type="scientific">Morella rubra</name>
    <name type="common">Chinese bayberry</name>
    <dbReference type="NCBI Taxonomy" id="262757"/>
    <lineage>
        <taxon>Eukaryota</taxon>
        <taxon>Viridiplantae</taxon>
        <taxon>Streptophyta</taxon>
        <taxon>Embryophyta</taxon>
        <taxon>Tracheophyta</taxon>
        <taxon>Spermatophyta</taxon>
        <taxon>Magnoliopsida</taxon>
        <taxon>eudicotyledons</taxon>
        <taxon>Gunneridae</taxon>
        <taxon>Pentapetalae</taxon>
        <taxon>rosids</taxon>
        <taxon>fabids</taxon>
        <taxon>Fagales</taxon>
        <taxon>Myricaceae</taxon>
        <taxon>Morella</taxon>
    </lineage>
</organism>
<evidence type="ECO:0000256" key="1">
    <source>
        <dbReference type="ARBA" id="ARBA00004123"/>
    </source>
</evidence>
<evidence type="ECO:0000256" key="6">
    <source>
        <dbReference type="ARBA" id="ARBA00023242"/>
    </source>
</evidence>
<evidence type="ECO:0000259" key="9">
    <source>
        <dbReference type="PROSITE" id="PS51294"/>
    </source>
</evidence>
<dbReference type="OrthoDB" id="2143914at2759"/>
<protein>
    <submittedName>
        <fullName evidence="10">Transcription factor MYB44</fullName>
    </submittedName>
</protein>
<dbReference type="PROSITE" id="PS50090">
    <property type="entry name" value="MYB_LIKE"/>
    <property type="match status" value="2"/>
</dbReference>
<reference evidence="10 11" key="1">
    <citation type="journal article" date="2019" name="Plant Biotechnol. J.">
        <title>The red bayberry genome and genetic basis of sex determination.</title>
        <authorList>
            <person name="Jia H.M."/>
            <person name="Jia H.J."/>
            <person name="Cai Q.L."/>
            <person name="Wang Y."/>
            <person name="Zhao H.B."/>
            <person name="Yang W.F."/>
            <person name="Wang G.Y."/>
            <person name="Li Y.H."/>
            <person name="Zhan D.L."/>
            <person name="Shen Y.T."/>
            <person name="Niu Q.F."/>
            <person name="Chang L."/>
            <person name="Qiu J."/>
            <person name="Zhao L."/>
            <person name="Xie H.B."/>
            <person name="Fu W.Y."/>
            <person name="Jin J."/>
            <person name="Li X.W."/>
            <person name="Jiao Y."/>
            <person name="Zhou C.C."/>
            <person name="Tu T."/>
            <person name="Chai C.Y."/>
            <person name="Gao J.L."/>
            <person name="Fan L.J."/>
            <person name="van de Weg E."/>
            <person name="Wang J.Y."/>
            <person name="Gao Z.S."/>
        </authorList>
    </citation>
    <scope>NUCLEOTIDE SEQUENCE [LARGE SCALE GENOMIC DNA]</scope>
    <source>
        <tissue evidence="10">Leaves</tissue>
    </source>
</reference>
<evidence type="ECO:0000259" key="8">
    <source>
        <dbReference type="PROSITE" id="PS50090"/>
    </source>
</evidence>
<dbReference type="GO" id="GO:0000978">
    <property type="term" value="F:RNA polymerase II cis-regulatory region sequence-specific DNA binding"/>
    <property type="evidence" value="ECO:0007669"/>
    <property type="project" value="TreeGrafter"/>
</dbReference>
<dbReference type="GO" id="GO:0005634">
    <property type="term" value="C:nucleus"/>
    <property type="evidence" value="ECO:0007669"/>
    <property type="project" value="UniProtKB-SubCell"/>
</dbReference>
<keyword evidence="3" id="KW-0805">Transcription regulation</keyword>
<dbReference type="Proteomes" id="UP000516437">
    <property type="component" value="Chromosome 2"/>
</dbReference>
<evidence type="ECO:0000256" key="2">
    <source>
        <dbReference type="ARBA" id="ARBA00022737"/>
    </source>
</evidence>
<evidence type="ECO:0000313" key="10">
    <source>
        <dbReference type="EMBL" id="KAB1224278.1"/>
    </source>
</evidence>
<feature type="domain" description="HTH myb-type" evidence="9">
    <location>
        <begin position="47"/>
        <end position="102"/>
    </location>
</feature>
<feature type="domain" description="Myb-like" evidence="8">
    <location>
        <begin position="47"/>
        <end position="98"/>
    </location>
</feature>